<dbReference type="SUPFAM" id="SSF69304">
    <property type="entry name" value="Tricorn protease N-terminal domain"/>
    <property type="match status" value="1"/>
</dbReference>
<dbReference type="InterPro" id="IPR006530">
    <property type="entry name" value="YD"/>
</dbReference>
<proteinExistence type="predicted"/>
<keyword evidence="1" id="KW-0677">Repeat</keyword>
<keyword evidence="5" id="KW-1185">Reference proteome</keyword>
<evidence type="ECO:0000259" key="3">
    <source>
        <dbReference type="SMART" id="SM00257"/>
    </source>
</evidence>
<dbReference type="PANTHER" id="PTHR32305:SF15">
    <property type="entry name" value="PROTEIN RHSA-RELATED"/>
    <property type="match status" value="1"/>
</dbReference>
<dbReference type="InterPro" id="IPR018392">
    <property type="entry name" value="LysM"/>
</dbReference>
<sequence length="6807" mass="738069">MVAIVTGNGLGLFNTSLNTLGGNGVSGQTGFGQANGRAAVNTATGNLILQFTDEQLSGLGQDLPALRTYNVLGQSNDADADGWRWDGERRLILTGTVNTAGSTVTRINGDGHETLFTWSGGRYQSAEGPGAHDSLSWSASDSTWSWVDGDTRATEVYEAVPGLPGQSRLKSVTDSGGTSLTYSYDAAGRLAGVRDSSGSELIYNYNAGGQLERLDTRLTGSDAPTKQVYYYYDTQGRLKRVLTDLTVDNSIADAGATPAGTLPAGAKVYVTDFAYEDLNGVYSRRISLISQSDGTSVSFKYQQVTVGGEYRVWQVTDASGVTTFDYGTGLDRTTTVSNGLGQAWAYRYDESQRLVEIRSPSSGGQPLTTTAFGYDSDSNLVSISSGSHSISYGYDTNGNRILEREYLDNVSANTLCRTYSATNKLLTETRYTTASTYDSVAAVWTDPATGQITRYSYDASDRLHYTVSAEGRVTEYRYSAQGLPERVIQYGGAVYAGTVSESALNTWVVAQDKTRTTLSVTQYDVRGNLSKRTDYATVDSSGNGVLDSAAVVTEYAYSGHGQLLQTIVVRGSDRSSRTTLASNVYDGLGRLQSQIDAEGSHTTVYDGAARTLTVTHGSGRNVTSTYDVAGRLLTVVEGGTGVSSRVTTYTYDDAGRLVAEQDAFGQRSFTFYDEAGRISARVDKLGVVTEYTYTATGRLSVEARYVTRVDTAGWISSAGVMTKTRIEQIRPTAVAKDRRTSYGYDAADRLWTVTDAAGVVTTHSYDARDQLVQTQCGDRTSRYFYDKDGRPQATLDGEGYLTENLYNAAGQLFQVKRYAVVTTPAQQAGATLADVRPSGTGALSTYYFYDASGRRTGVLDEQQFLTETAYDAAGNTQQTVRYATPYTVSVTALTLLGTVKAALLGGTSQTTTTAYDSLGRILTVTDAAGTVTAYEYDAYGRVVRETAAQGTSEERATRNRYDVLGQRVAQLGGEASTRITNGMSDASQAAVYRQFGSGYEYDMLGRKSAFTDAAGNRTVYYYDAEGRLTHTINAEGEVSETVYNNFGEIQETTRYTTKLASNQNDRATDSTHGGNQAARIWYKAGTNNSISRSLGSFNAGDVVTATVWFKADADTQGALYVGPASAGASVKVYGNGQWQQITVSYKATANGPLFVYLYGDREGANHIQGHQVVYDDLEVSCAAREFRYVDGFESGLTGWSGAGQPNDLVTATTASTYSGSGAARLWYQSGTPSTLSRNLGSVAAGDVVTATVWLKAGADTRAAVYLGNSAGAAVQANWIESVGTQGWKKVTITATATAAEDYYLYLNADAFNPAAAQTHAVTYDDVVVLKNGQFWFTDSFDSGVNQASALTATTGWFLQAARVDSVRQSTVSSFDGSQALQVAYKPGTSSFALLSLGSFAVGEVITATVWFKTTADTRARVSLGASGGSAINTAALDAYGVGDWQPLTVTGTVTTAGAFYVYLFADYNGAYKQEGHTVLFDNLEVVSSTRGRIYNHDFESLTNINVGGGLSRLTGAEGRESLQGGVLTTGLRALVQGIRNSATDSRTQYDYDNRGLLVKQTDGEGFETGFTYTDFGQLYQTTRQLKKGATPESTVMEARYNKRGERVGVTEDLGGLNRVTSTKYDAFGRIIEQTDALGKLTTTKYDSNGRQVTVTDPLSHVRKSIYDAYGRMLTQVDGMGNSTVYAYDDTNRTVTVTTPEGIALSTWKTRHGETLKVVDGRNNITTYEYNRDGQLTRTVDAQGNDNLNVYDVSGRMIQSTDVQGRQVHLEYDAANRIIRRLDEATNGNATRYAFDGQGRQIRVTEGEGSTAQRITEYSYDRNGQTLTVTVDPAGLKLTTSYAYDGAGRQLRISRGDAANPSQQVTAYAYDDLGRRISESQDPDGLNLTTLYKYDLEGRLTRKIDALGNSTWYVNDVAGLLMYTVDSEGQVTRYYYDANDRVISTLKYANVIAKAARDTYGDVVSSVTTAGTVTFSPPAADTVRDQRTYTVYDRDGRARYQINALRQVTETRYDAAGNVTETITHERELPTDTLSWPAATNTPDTGLTALTSSSQNLLNTYPGLFRYDAVSRRLVLCSVSNATTSLTQTLVGASRPFEPGQQYRMEITLGATLPSRLIVGLSNEGLGSAAGLSANNYRRHALYLTGGKWYSAVNDNSISATPLLGVANASTTYVLEIETRAGGTTLYVYEKGKTRADGYKDEFDTSGWDEARFTLYGLQSPSDTNGEAYIDNLSISTRTATTVVGNRTRYVYDSLNHQRFVIDPLGNVTEKRYDAAGHVTEVKRYDQPIPRETAATETDIQNALSLAGAGTQRTGYVYDNAGRLRFTVDALNQVTETRYDALGRVTETIRHAKVLAAGTVLSEAVVAAQLYPVWSDDLDDNAVSGMTVQSYPDVLSLSGGKITLTNAIGADVEPSIYESAFKAFSSGMVYQAEFTLGATLPKSFKIGLDNSKNSYGAAFRRHILFFDNGNLRSVAYSDTEEKSVLLGVAKINTTYVIELETRAEGTTLYVYEKGMGRDSGFSQSADAGAWTDMRFRIWGRRNPAYDNSTVSIDNLKEWRLNGTPTTQAAWSRTVYDAAGRTKFVLDPLNAVTEYIYDDAGRVIQEKRYTEALATLPSTLTESTVSAALQNKASVSTRREYDSAGRERYSVDALGYVTEKRFDAQGRVIESLSYARAIGADTPVVVSEADGVMQRNQYRYDLDGRLVYIIDALGNVTENRYDGLDRVTRTIQYAQKISVPASLVLQDIQAAVTATNGASPTDTSTTNKVYDRLNREVFNFDALGYVTGREYDVLGRLVKETRYVQKPVGTISYTEAWLSNALNLSPADAQVTRYVYDADDHLRFTVDALGHVSERAYDSLGRVVKEVRYVRTPVSTVSYTEAWLSDVGNLSAEDAQITRYVYDAVGHVRFTVDALGYVSERAYDALGRVVKEIRYAGNSDTEAWLSGAVNLSGAGAQVTRYGYDAGGRLLFTVDAMGYVTEQRYDSLGRVSSTLRHAKAINVDAVVTAADIDLAVHSILNESFTGLLSADLTLTTNTAQASIVDNHLTVRSQADGGVGWPRVLYETNGTIAYEVGKVYRGELRTGASLAGIYTGFSINNGQSGTAKRKHSIEFVNGKAVIVSNGLNGVSGGAELGLLRTDTTYVVEIETDVTGTTAYVYEKGLERSAGWKHRLDATGWNTASLSVFTGTGTGASGELSLDNVMISRRGSQPDAVAQQTRYVYDAAGHARFTVDALGYVSERAYDGLGRVVKEVRYADKPVGTVSYTEAWLSDAVNLSGAGAQVTRYGYDAGGRLLFTVDAMGYVTEQRYDSLGRVSSTLRHAKAINVDAVVTAADIDLAVHSILNESFTGLLSADLTLTTNTAQASIVDNHLTVRSQADGGVGWPRVLYETNGTIAYEVGKVYRGELRTGASLAGIYTGFSINNGQSGTAKRKHSIEFVNGKAVIVSNGLNGVSGGAELGLLRTDTTYVVEIETDVTGTTAYVYEKGLERSAGWKHRLDATGWNTASLSVFTGTGTGASGELSLDNVMISRRGSQPDAVAQQTRYVYDAAGHARFTVDALGYVSERAYDGLGRVVKEVRYADKPVGTVSYTEAWLSDAVNLSGAGAQVKRYVYDADNQLRFTVDAMGYVTEQRYDALGHVSETLRYPGAINGAAVATEADVATALRAIQVVDFNGGALPSSWTLNAAVTSATLMQDQLSIKTANAGTTNQWPNVLSGNLLAYETGMVYRTEVSTGNSLTGSSVWVSVDNGLSPSEATGTSYRKHRVLFSSAGITISGVNGQSVAQLTGTLKTNATYVVEYVTEATGTKVYVYEKGSRRETGLQHQLTGGGWTNIKGFIQTLKGPNVTPGAAISIDNISVSKESQNPEVDVQRTRYVYDVLGRVRISVDGQGNVDEKDYDSAGNLKKESTFRNSVVLSDADLTMPIESLHAKISASNMLNIDVRTVRYVYDSNGLMRFEINADGYVAEKIYDAFGQVVLTRKYNKSIDLPADDSKIKELWLDEEIRRVNTGPNDIVGTRVIYDVLGRKRETVGALGNVIEHIYDGFGRVIGELNFENAISSGELAKGINDLDLHVMVSALNTGSGNVKTTRHIYDLMGRERYTIDTLGYVSEKIYDDQGRLAETKAYDRRIAGAVGISEADVAVGLGKPLFSQEKGGGVAGQSSLAANTVTMMSTSIAGEPNVLLGYWADKIPQKNKTGVLEYFEVKADQTGSFQLGVQSGDYKHWIEIRNGVLWIGYGLDQTPLKASNVSANKTQVGTIEANAVYILEVETYDAGTTLRWYKKGEQADSGIVDARVGIIDGDFTVFGAALSFDSILGGASNAGSLQILQVLRSGPAVLAREKYYYDSLNRIKNVTDAIGGTESYEYDAFGNSISKTDKAGKVWRYRYDANGRISEEITPEVTVQGDFWSLVKTGYIVTHNYYDAFGYLTARKEGIIRIGSSPIIDGQFIDDFSQARLTRYGYDVVGNQILKREAGYYNTGSHRFESADEDSLMSDADLCRGLSLGEVQQSRSNGFYVYTQKNFNGFGEVTRVRCRVSNTGIDTVDYNDDYYFYTRGGLLDASIDAMGYVTKYDYDGFGNQKLVTRFSTALSDAVINNVSGRLTLSDIIRDSENDRTVRTEYDLLGRKTKVIQDRVDLFDSVAGKIAGSSAIIYSYDGFGNVVQETRCALDENDQSISMLGATNARYFFDGNGRKTGEVNALGYYTAYEYDALGHVVAQKEYKNAFVSDPLQLTRSMIDAKTQIDSGADRFTYFEYDALGRIIRSELDQRHYEFGSTAVVMSTVEYDAVGHIKSQTDKAGNKTENAYDDAGNLVQVIDPAKIAAKAGYLKLTDADQILASNVRSYMRNAFGDVVVETLKAGYVSYSWTHIAQQGETRQTRYAYDNNGHLVAEVSADVVLPQITGLQDLADRLGVLKYGVDASGNIISQKQKVKAVFDAWVVGGITQEYEHTIERSYVFDKLGRQQSTYDSGYSVTTNPSTAFYVIAPLAADAKTLTLTKNTVSFNAFGEIVSKTLNSRPQESYVYDKTGVVVSTYDAAGWTTTEHDYLGNITRVIQSGGVSLHDLNVAGRNSEAIAGYYAINALNLSDPATTRTTVTSFDLLGRQLSRQLPSYSALISGSLQTFTPSTSRVLDRWGNELSTTIGNITTQKSYDRFNRLTREEGAVSTIVDEHGKAYQAAMIKSYQYDDMDNVVQISDSVGSHLENGFAINEAVKRVKKTSYFAGTNLISLDYQAYYNTADTPIPVVLNRYYYDAFGNQIVKVNGAGDYQFYNYDAMNRVTSHGTDIGVAGQIERVVEDTYRYDYAGRQYAKIRGSVELAETLGFDYDNPPASASMGYYSAKGVTGMAGTASYTIFDERGNIIQTHNESGVDEYFIYDNFNRKVEERDGLYDGRSRTQKWYYDDFGRLLISLDNGVYSAYAYNRFGQLSKVGVDLGDSLFLQDLLFPSYGYPGYDYAVRPVSKYYEYYENGLIKKISQGQTFTSYIYDANGKSAQETNGYVSSGGVVSQQIVNYSHDELGRLSNASSPAGKLVFSNPLGNGSITIADSAAITSLRVSYDEFGNRRSVLLEPSGGSDTGVVDGSGWFKYDAENRVLVANGVLGLDYGGLYNYNIGILGNYSYNTNFSLTYDSDAEIRYVRGQGTLIKYDAAGRRYSELTANGDGNSFTEKAFSYDRMGALTTIQQRDCVKSVGLLSIKLVTGSTVFDSVGAYQTSYSQVNDLQGVSVGRSYSSGAISEINNYHYRGDGKLFLQVTTNSSGGIKYDTMFGGGYQKSVVNGAVVYTPRMDAAGLQRQYQTNYRSIGGSRSYAIKYTKHDYDAINGSYKDMGSDAVMTLDGSSAGASYMNYSIDGELLQAKAPSGSLIFDRRFSNSLDGRIIGRADFTSSGALSKAQTYFYYEGKPIASLGLISGNSIGVDFDPVSDHYPGKTPTTYTINQGDTLPKIAQMVWGDASLWYLIADANGLSADDDLSTMLGRVLDIPNRVTNIHNDADVYSVYDPSEIIGDTTPQPKAPPPPKPKKRKWRKFSNLIRMIVSAIVTVMTGSPTLGAGAGDFAGQVVSQIGNGEFNWFKGLASIWWGASEHYDYKQTGKAMAAGALTGGLTQGLMSGVSQLGTAAANLIAEANPLMMGSINYSASYMGGRLMGNHPEFGFGGWAGSVLSASVGNYTKDASVNLFGSSPLGDVLNAAAPQFLGDSAVGYLQDKWFGGGAPDYLAIGASAIARTYAKQTFGERKDSLLIDMSKKAWADTSAYFFGQNDSPVLPSRMPGSAPLGDPFEPPLSSSEIASKPSPGMVSPAAMYGAPVPNGWRSPLLTPAQIAENRHLNIDSEGIYQALTARNYTVQSGDQVSDLSKQWYDDPHVLEGYFALNGRNPNVLRAGEVITAPYYYDLSSKDLSILRTGGVEWARSDDDRKLYAQLESAKSAALGGSDTSSSAICVPSDAKYATMRILGEDVYVGGAQSGRIQNITATPMMHGLFEGTSVGRFAYSASSTAASFFKEAGYLYADTVGTISYKALNGLSGNDFKYQPLGAVYSSLQNFEGSLNTIGLAGTLQNSAASTVEGLRSAYTRLYRGDAEAWGVVAGGVLTPSIKFAPGLAMDAGAGLGRIYRVMDTTSINVSLTPSYATFGMNPIPLKVEFNRVNVANNTTAADLIASRTMSKAEWQDFYGDLRLQTREAAATYRGRYRGPVVSGVKDARTGEFFSGKNELFLPQDLHPLLADRVSTLPNTMNITALREEAAGLGVRWPYSTPGAHAEIHALNKALQARESAGIPIDLSEMFMVNRWLTKSAGPAQRCGYCSNLSNGVNALTDK</sequence>
<dbReference type="InterPro" id="IPR050708">
    <property type="entry name" value="T6SS_VgrG/RHS"/>
</dbReference>
<dbReference type="PANTHER" id="PTHR32305">
    <property type="match status" value="1"/>
</dbReference>
<dbReference type="Gene3D" id="3.10.350.10">
    <property type="entry name" value="LysM domain"/>
    <property type="match status" value="1"/>
</dbReference>
<evidence type="ECO:0000313" key="5">
    <source>
        <dbReference type="Proteomes" id="UP000292423"/>
    </source>
</evidence>
<dbReference type="InterPro" id="IPR036779">
    <property type="entry name" value="LysM_dom_sf"/>
</dbReference>
<dbReference type="Proteomes" id="UP000292423">
    <property type="component" value="Unassembled WGS sequence"/>
</dbReference>
<dbReference type="EMBL" id="SHKX01000013">
    <property type="protein sequence ID" value="RZU38488.1"/>
    <property type="molecule type" value="Genomic_DNA"/>
</dbReference>
<dbReference type="Gene3D" id="2.60.120.260">
    <property type="entry name" value="Galactose-binding domain-like"/>
    <property type="match status" value="3"/>
</dbReference>
<dbReference type="RefSeq" id="WP_130414099.1">
    <property type="nucleotide sequence ID" value="NZ_SHKX01000013.1"/>
</dbReference>
<reference evidence="4 5" key="1">
    <citation type="submission" date="2019-02" db="EMBL/GenBank/DDBJ databases">
        <title>Genomic Encyclopedia of Type Strains, Phase IV (KMG-IV): sequencing the most valuable type-strain genomes for metagenomic binning, comparative biology and taxonomic classification.</title>
        <authorList>
            <person name="Goeker M."/>
        </authorList>
    </citation>
    <scope>NUCLEOTIDE SEQUENCE [LARGE SCALE GENOMIC DNA]</scope>
    <source>
        <strain evidence="4 5">DSM 105135</strain>
    </source>
</reference>
<dbReference type="NCBIfam" id="TIGR01643">
    <property type="entry name" value="YD_repeat_2x"/>
    <property type="match status" value="8"/>
</dbReference>
<dbReference type="OrthoDB" id="9816400at2"/>
<comment type="caution">
    <text evidence="4">The sequence shown here is derived from an EMBL/GenBank/DDBJ whole genome shotgun (WGS) entry which is preliminary data.</text>
</comment>
<evidence type="ECO:0000256" key="1">
    <source>
        <dbReference type="ARBA" id="ARBA00022737"/>
    </source>
</evidence>
<dbReference type="SMART" id="SM00257">
    <property type="entry name" value="LysM"/>
    <property type="match status" value="2"/>
</dbReference>
<dbReference type="Pfam" id="PF05593">
    <property type="entry name" value="RHS_repeat"/>
    <property type="match status" value="8"/>
</dbReference>
<evidence type="ECO:0000256" key="2">
    <source>
        <dbReference type="SAM" id="MobiDB-lite"/>
    </source>
</evidence>
<organism evidence="4 5">
    <name type="scientific">Fluviicoccus keumensis</name>
    <dbReference type="NCBI Taxonomy" id="1435465"/>
    <lineage>
        <taxon>Bacteria</taxon>
        <taxon>Pseudomonadati</taxon>
        <taxon>Pseudomonadota</taxon>
        <taxon>Gammaproteobacteria</taxon>
        <taxon>Moraxellales</taxon>
        <taxon>Moraxellaceae</taxon>
        <taxon>Fluviicoccus</taxon>
    </lineage>
</organism>
<dbReference type="InterPro" id="IPR056823">
    <property type="entry name" value="TEN-like_YD-shell"/>
</dbReference>
<feature type="domain" description="LysM" evidence="3">
    <location>
        <begin position="6335"/>
        <end position="6381"/>
    </location>
</feature>
<protein>
    <submittedName>
        <fullName evidence="4">YD repeat-containing protein</fullName>
    </submittedName>
</protein>
<gene>
    <name evidence="4" type="ORF">EV700_2422</name>
</gene>
<dbReference type="Pfam" id="PF25023">
    <property type="entry name" value="TEN_YD-shell"/>
    <property type="match status" value="2"/>
</dbReference>
<feature type="domain" description="LysM" evidence="3">
    <location>
        <begin position="5928"/>
        <end position="5977"/>
    </location>
</feature>
<feature type="region of interest" description="Disordered" evidence="2">
    <location>
        <begin position="5997"/>
        <end position="6017"/>
    </location>
</feature>
<dbReference type="InterPro" id="IPR031325">
    <property type="entry name" value="RHS_repeat"/>
</dbReference>
<evidence type="ECO:0000313" key="4">
    <source>
        <dbReference type="EMBL" id="RZU38488.1"/>
    </source>
</evidence>
<dbReference type="Gene3D" id="2.180.10.10">
    <property type="entry name" value="RHS repeat-associated core"/>
    <property type="match status" value="15"/>
</dbReference>
<accession>A0A4Q7YMD5</accession>
<name>A0A4Q7YMD5_9GAMM</name>